<keyword evidence="2" id="KW-1185">Reference proteome</keyword>
<gene>
    <name evidence="1" type="ORF">T02_3829</name>
</gene>
<dbReference type="Proteomes" id="UP000054721">
    <property type="component" value="Unassembled WGS sequence"/>
</dbReference>
<evidence type="ECO:0000313" key="1">
    <source>
        <dbReference type="EMBL" id="KRZ39851.1"/>
    </source>
</evidence>
<sequence length="41" mass="4667">MWSSLIHLDLNFVQGDKNGSIRILLHANYHSFVKDQVTIGV</sequence>
<dbReference type="EMBL" id="JYDW01003725">
    <property type="protein sequence ID" value="KRZ39851.1"/>
    <property type="molecule type" value="Genomic_DNA"/>
</dbReference>
<reference evidence="1 2" key="1">
    <citation type="submission" date="2015-05" db="EMBL/GenBank/DDBJ databases">
        <title>Evolution of Trichinella species and genotypes.</title>
        <authorList>
            <person name="Korhonen P.K."/>
            <person name="Edoardo P."/>
            <person name="Giuseppe L.R."/>
            <person name="Gasser R.B."/>
        </authorList>
    </citation>
    <scope>NUCLEOTIDE SEQUENCE [LARGE SCALE GENOMIC DNA]</scope>
    <source>
        <strain evidence="1">ISS10</strain>
    </source>
</reference>
<dbReference type="AlphaFoldDB" id="A0A0V1JXY6"/>
<comment type="caution">
    <text evidence="1">The sequence shown here is derived from an EMBL/GenBank/DDBJ whole genome shotgun (WGS) entry which is preliminary data.</text>
</comment>
<evidence type="ECO:0000313" key="2">
    <source>
        <dbReference type="Proteomes" id="UP000054721"/>
    </source>
</evidence>
<protein>
    <submittedName>
        <fullName evidence="1">Uncharacterized protein</fullName>
    </submittedName>
</protein>
<organism evidence="1 2">
    <name type="scientific">Trichinella nativa</name>
    <dbReference type="NCBI Taxonomy" id="6335"/>
    <lineage>
        <taxon>Eukaryota</taxon>
        <taxon>Metazoa</taxon>
        <taxon>Ecdysozoa</taxon>
        <taxon>Nematoda</taxon>
        <taxon>Enoplea</taxon>
        <taxon>Dorylaimia</taxon>
        <taxon>Trichinellida</taxon>
        <taxon>Trichinellidae</taxon>
        <taxon>Trichinella</taxon>
    </lineage>
</organism>
<proteinExistence type="predicted"/>
<name>A0A0V1JXY6_9BILA</name>
<accession>A0A0V1JXY6</accession>